<keyword evidence="1" id="KW-0812">Transmembrane</keyword>
<gene>
    <name evidence="2" type="ORF">GCM10008015_21170</name>
</gene>
<feature type="transmembrane region" description="Helical" evidence="1">
    <location>
        <begin position="6"/>
        <end position="27"/>
    </location>
</feature>
<comment type="caution">
    <text evidence="2">The sequence shown here is derived from an EMBL/GenBank/DDBJ whole genome shotgun (WGS) entry which is preliminary data.</text>
</comment>
<sequence length="229" mass="25839">MTMKTSNIILISFLTFLFGGITLLFIGSKYYKGIDNKADFAIQEKKTAPFSVVVAEPGAYLVLKNGKEFSVSQAYKKEEAPDLAPFEVRNDTLFVSVVKSRKDGEWFVIPEVYCKNVKSILAKEKTNVTLRNYQVDSLSISLNKSDFFWDFNKPAFVNIEAKNSNLHFDGDNIEKINLQFDKTKLYLNSQKGAKMLSGSLANDSYIDGVIVDGKINLGIDNSSRMYFRN</sequence>
<proteinExistence type="predicted"/>
<keyword evidence="1" id="KW-1133">Transmembrane helix</keyword>
<keyword evidence="1" id="KW-0472">Membrane</keyword>
<name>A0ABQ1HJ57_9FLAO</name>
<organism evidence="2 3">
    <name type="scientific">Flavobacterium palustre</name>
    <dbReference type="NCBI Taxonomy" id="1476463"/>
    <lineage>
        <taxon>Bacteria</taxon>
        <taxon>Pseudomonadati</taxon>
        <taxon>Bacteroidota</taxon>
        <taxon>Flavobacteriia</taxon>
        <taxon>Flavobacteriales</taxon>
        <taxon>Flavobacteriaceae</taxon>
        <taxon>Flavobacterium</taxon>
    </lineage>
</organism>
<dbReference type="EMBL" id="BMGA01000005">
    <property type="protein sequence ID" value="GGA80219.1"/>
    <property type="molecule type" value="Genomic_DNA"/>
</dbReference>
<protein>
    <recommendedName>
        <fullName evidence="4">Auto-transporter adhesin head GIN domain-containing protein</fullName>
    </recommendedName>
</protein>
<keyword evidence="3" id="KW-1185">Reference proteome</keyword>
<reference evidence="3" key="1">
    <citation type="journal article" date="2019" name="Int. J. Syst. Evol. Microbiol.">
        <title>The Global Catalogue of Microorganisms (GCM) 10K type strain sequencing project: providing services to taxonomists for standard genome sequencing and annotation.</title>
        <authorList>
            <consortium name="The Broad Institute Genomics Platform"/>
            <consortium name="The Broad Institute Genome Sequencing Center for Infectious Disease"/>
            <person name="Wu L."/>
            <person name="Ma J."/>
        </authorList>
    </citation>
    <scope>NUCLEOTIDE SEQUENCE [LARGE SCALE GENOMIC DNA]</scope>
    <source>
        <strain evidence="3">CGMCC 1.12811</strain>
    </source>
</reference>
<evidence type="ECO:0000256" key="1">
    <source>
        <dbReference type="SAM" id="Phobius"/>
    </source>
</evidence>
<evidence type="ECO:0008006" key="4">
    <source>
        <dbReference type="Google" id="ProtNLM"/>
    </source>
</evidence>
<evidence type="ECO:0000313" key="2">
    <source>
        <dbReference type="EMBL" id="GGA80219.1"/>
    </source>
</evidence>
<accession>A0ABQ1HJ57</accession>
<dbReference type="Proteomes" id="UP000658793">
    <property type="component" value="Unassembled WGS sequence"/>
</dbReference>
<evidence type="ECO:0000313" key="3">
    <source>
        <dbReference type="Proteomes" id="UP000658793"/>
    </source>
</evidence>